<sequence length="60" mass="6892">MLNLGAVSACQNSSADMEPKCKRSHTENVICDTRLYVLQMKSVYQQVFRCKRGNTLTEYM</sequence>
<evidence type="ECO:0000313" key="2">
    <source>
        <dbReference type="Proteomes" id="UP000015102"/>
    </source>
</evidence>
<evidence type="ECO:0000313" key="1">
    <source>
        <dbReference type="EnsemblMetazoa" id="MESCA001611-PA"/>
    </source>
</evidence>
<dbReference type="Proteomes" id="UP000015102">
    <property type="component" value="Unassembled WGS sequence"/>
</dbReference>
<dbReference type="EnsemblMetazoa" id="MESCA001611-RA">
    <property type="protein sequence ID" value="MESCA001611-PA"/>
    <property type="gene ID" value="MESCA001611"/>
</dbReference>
<dbReference type="AlphaFoldDB" id="T1GE53"/>
<proteinExistence type="predicted"/>
<reference evidence="2" key="1">
    <citation type="submission" date="2013-02" db="EMBL/GenBank/DDBJ databases">
        <authorList>
            <person name="Hughes D."/>
        </authorList>
    </citation>
    <scope>NUCLEOTIDE SEQUENCE</scope>
    <source>
        <strain>Durham</strain>
        <strain evidence="2">NC isolate 2 -- Noor lab</strain>
    </source>
</reference>
<name>T1GE53_MEGSC</name>
<dbReference type="EMBL" id="CAQQ02392554">
    <property type="status" value="NOT_ANNOTATED_CDS"/>
    <property type="molecule type" value="Genomic_DNA"/>
</dbReference>
<dbReference type="HOGENOM" id="CLU_2944320_0_0_1"/>
<organism evidence="1 2">
    <name type="scientific">Megaselia scalaris</name>
    <name type="common">Humpbacked fly</name>
    <name type="synonym">Phora scalaris</name>
    <dbReference type="NCBI Taxonomy" id="36166"/>
    <lineage>
        <taxon>Eukaryota</taxon>
        <taxon>Metazoa</taxon>
        <taxon>Ecdysozoa</taxon>
        <taxon>Arthropoda</taxon>
        <taxon>Hexapoda</taxon>
        <taxon>Insecta</taxon>
        <taxon>Pterygota</taxon>
        <taxon>Neoptera</taxon>
        <taxon>Endopterygota</taxon>
        <taxon>Diptera</taxon>
        <taxon>Brachycera</taxon>
        <taxon>Muscomorpha</taxon>
        <taxon>Platypezoidea</taxon>
        <taxon>Phoridae</taxon>
        <taxon>Megaseliini</taxon>
        <taxon>Megaselia</taxon>
    </lineage>
</organism>
<keyword evidence="2" id="KW-1185">Reference proteome</keyword>
<dbReference type="EMBL" id="CAQQ02392555">
    <property type="status" value="NOT_ANNOTATED_CDS"/>
    <property type="molecule type" value="Genomic_DNA"/>
</dbReference>
<accession>T1GE53</accession>
<protein>
    <submittedName>
        <fullName evidence="1">Uncharacterized protein</fullName>
    </submittedName>
</protein>
<reference evidence="1" key="2">
    <citation type="submission" date="2015-06" db="UniProtKB">
        <authorList>
            <consortium name="EnsemblMetazoa"/>
        </authorList>
    </citation>
    <scope>IDENTIFICATION</scope>
</reference>